<reference evidence="1 2" key="1">
    <citation type="submission" date="2024-01" db="EMBL/GenBank/DDBJ databases">
        <title>The genomes of 5 underutilized Papilionoideae crops provide insights into root nodulation and disease resistanc.</title>
        <authorList>
            <person name="Jiang F."/>
        </authorList>
    </citation>
    <scope>NUCLEOTIDE SEQUENCE [LARGE SCALE GENOMIC DNA]</scope>
    <source>
        <strain evidence="1">LVBAO_FW01</strain>
        <tissue evidence="1">Leaves</tissue>
    </source>
</reference>
<keyword evidence="2" id="KW-1185">Reference proteome</keyword>
<comment type="caution">
    <text evidence="1">The sequence shown here is derived from an EMBL/GenBank/DDBJ whole genome shotgun (WGS) entry which is preliminary data.</text>
</comment>
<proteinExistence type="predicted"/>
<organism evidence="1 2">
    <name type="scientific">Canavalia gladiata</name>
    <name type="common">Sword bean</name>
    <name type="synonym">Dolichos gladiatus</name>
    <dbReference type="NCBI Taxonomy" id="3824"/>
    <lineage>
        <taxon>Eukaryota</taxon>
        <taxon>Viridiplantae</taxon>
        <taxon>Streptophyta</taxon>
        <taxon>Embryophyta</taxon>
        <taxon>Tracheophyta</taxon>
        <taxon>Spermatophyta</taxon>
        <taxon>Magnoliopsida</taxon>
        <taxon>eudicotyledons</taxon>
        <taxon>Gunneridae</taxon>
        <taxon>Pentapetalae</taxon>
        <taxon>rosids</taxon>
        <taxon>fabids</taxon>
        <taxon>Fabales</taxon>
        <taxon>Fabaceae</taxon>
        <taxon>Papilionoideae</taxon>
        <taxon>50 kb inversion clade</taxon>
        <taxon>NPAAA clade</taxon>
        <taxon>indigoferoid/millettioid clade</taxon>
        <taxon>Phaseoleae</taxon>
        <taxon>Canavalia</taxon>
    </lineage>
</organism>
<dbReference type="AlphaFoldDB" id="A0AAN9QMV3"/>
<protein>
    <submittedName>
        <fullName evidence="1">Uncharacterized protein</fullName>
    </submittedName>
</protein>
<evidence type="ECO:0000313" key="2">
    <source>
        <dbReference type="Proteomes" id="UP001367508"/>
    </source>
</evidence>
<dbReference type="Proteomes" id="UP001367508">
    <property type="component" value="Unassembled WGS sequence"/>
</dbReference>
<gene>
    <name evidence="1" type="ORF">VNO77_12522</name>
</gene>
<sequence>MYNEMYHIDIVILFIATDYTFIDIDLCCCRIFHRVNSVNCGLECDLDPEPASMRRRQNLNLQVPKLFCSLSGFFSDGAFAVSDFD</sequence>
<evidence type="ECO:0000313" key="1">
    <source>
        <dbReference type="EMBL" id="KAK7343625.1"/>
    </source>
</evidence>
<accession>A0AAN9QMV3</accession>
<dbReference type="EMBL" id="JAYMYQ010000003">
    <property type="protein sequence ID" value="KAK7343625.1"/>
    <property type="molecule type" value="Genomic_DNA"/>
</dbReference>
<name>A0AAN9QMV3_CANGL</name>